<dbReference type="Proteomes" id="UP000539111">
    <property type="component" value="Unassembled WGS sequence"/>
</dbReference>
<feature type="chain" id="PRO_5039322605" evidence="2">
    <location>
        <begin position="22"/>
        <end position="358"/>
    </location>
</feature>
<name>A0A7Z0D1W6_9MICO</name>
<dbReference type="InterPro" id="IPR006059">
    <property type="entry name" value="SBP"/>
</dbReference>
<dbReference type="Pfam" id="PF13416">
    <property type="entry name" value="SBP_bac_8"/>
    <property type="match status" value="1"/>
</dbReference>
<dbReference type="CDD" id="cd13589">
    <property type="entry name" value="PBP2_polyamine_RpCGA009"/>
    <property type="match status" value="1"/>
</dbReference>
<gene>
    <name evidence="3" type="ORF">BJY26_001336</name>
</gene>
<feature type="signal peptide" evidence="2">
    <location>
        <begin position="1"/>
        <end position="21"/>
    </location>
</feature>
<dbReference type="PANTHER" id="PTHR30006">
    <property type="entry name" value="THIAMINE-BINDING PERIPLASMIC PROTEIN-RELATED"/>
    <property type="match status" value="1"/>
</dbReference>
<keyword evidence="1 2" id="KW-0732">Signal</keyword>
<proteinExistence type="predicted"/>
<sequence>MSHTWKAGLAGLTVVALAALAGCGSGKSNPAGPAGQGGASKVVVGSWGGDYENFQKQYVIPGLEKESGAPQVVFDTADQVARKTKLRAQKSSKTGTMDVVELSDADMQTMVQAGIMEKLDTSKIPNLKNVKPKLKNPYWVPHIYSPSVIVYNKDKVKPAPTSYKDLWNKKYKGKIGVQTIQWIDYFHAAATLKLGHTPKDNWTAGNDLLKKLAPDTQAFSSQEQLGDGLMSGQVWMALDWRARAYQWEQADKANLGIAVPKEGTFATAFTVGIPKNAPHKKAAYKYLNAMLAPNAQKQFAKNMGYQPTVTNSGLSKSMLAKLGIPKDKEKLVKPIDIDYVAKNTGNWQKFWQQNVINH</sequence>
<organism evidence="3 4">
    <name type="scientific">Spelaeicoccus albus</name>
    <dbReference type="NCBI Taxonomy" id="1280376"/>
    <lineage>
        <taxon>Bacteria</taxon>
        <taxon>Bacillati</taxon>
        <taxon>Actinomycetota</taxon>
        <taxon>Actinomycetes</taxon>
        <taxon>Micrococcales</taxon>
        <taxon>Brevibacteriaceae</taxon>
        <taxon>Spelaeicoccus</taxon>
    </lineage>
</organism>
<evidence type="ECO:0000256" key="1">
    <source>
        <dbReference type="ARBA" id="ARBA00022729"/>
    </source>
</evidence>
<dbReference type="Gene3D" id="3.40.190.10">
    <property type="entry name" value="Periplasmic binding protein-like II"/>
    <property type="match status" value="2"/>
</dbReference>
<dbReference type="PROSITE" id="PS51257">
    <property type="entry name" value="PROKAR_LIPOPROTEIN"/>
    <property type="match status" value="1"/>
</dbReference>
<dbReference type="AlphaFoldDB" id="A0A7Z0D1W6"/>
<comment type="caution">
    <text evidence="3">The sequence shown here is derived from an EMBL/GenBank/DDBJ whole genome shotgun (WGS) entry which is preliminary data.</text>
</comment>
<keyword evidence="4" id="KW-1185">Reference proteome</keyword>
<evidence type="ECO:0000313" key="3">
    <source>
        <dbReference type="EMBL" id="NYI67030.1"/>
    </source>
</evidence>
<dbReference type="RefSeq" id="WP_179426739.1">
    <property type="nucleotide sequence ID" value="NZ_JACBZP010000001.1"/>
</dbReference>
<dbReference type="SUPFAM" id="SSF53850">
    <property type="entry name" value="Periplasmic binding protein-like II"/>
    <property type="match status" value="1"/>
</dbReference>
<reference evidence="3 4" key="1">
    <citation type="submission" date="2020-07" db="EMBL/GenBank/DDBJ databases">
        <title>Sequencing the genomes of 1000 actinobacteria strains.</title>
        <authorList>
            <person name="Klenk H.-P."/>
        </authorList>
    </citation>
    <scope>NUCLEOTIDE SEQUENCE [LARGE SCALE GENOMIC DNA]</scope>
    <source>
        <strain evidence="3 4">DSM 26341</strain>
    </source>
</reference>
<accession>A0A7Z0D1W6</accession>
<dbReference type="EMBL" id="JACBZP010000001">
    <property type="protein sequence ID" value="NYI67030.1"/>
    <property type="molecule type" value="Genomic_DNA"/>
</dbReference>
<evidence type="ECO:0000313" key="4">
    <source>
        <dbReference type="Proteomes" id="UP000539111"/>
    </source>
</evidence>
<evidence type="ECO:0000256" key="2">
    <source>
        <dbReference type="SAM" id="SignalP"/>
    </source>
</evidence>
<protein>
    <submittedName>
        <fullName evidence="3">Putative spermidine/putrescine transport system substrate-binding protein</fullName>
    </submittedName>
</protein>